<dbReference type="Pfam" id="PF02696">
    <property type="entry name" value="SelO"/>
    <property type="match status" value="1"/>
</dbReference>
<evidence type="ECO:0000313" key="12">
    <source>
        <dbReference type="Proteomes" id="UP001365128"/>
    </source>
</evidence>
<keyword evidence="7" id="KW-0067">ATP-binding</keyword>
<evidence type="ECO:0000256" key="7">
    <source>
        <dbReference type="ARBA" id="ARBA00022840"/>
    </source>
</evidence>
<name>A0ABR1LKH9_9PEZI</name>
<evidence type="ECO:0000256" key="10">
    <source>
        <dbReference type="SAM" id="MobiDB-lite"/>
    </source>
</evidence>
<feature type="compositionally biased region" description="Polar residues" evidence="10">
    <location>
        <begin position="43"/>
        <end position="53"/>
    </location>
</feature>
<dbReference type="Proteomes" id="UP001365128">
    <property type="component" value="Unassembled WGS sequence"/>
</dbReference>
<feature type="compositionally biased region" description="Basic and acidic residues" evidence="10">
    <location>
        <begin position="365"/>
        <end position="374"/>
    </location>
</feature>
<proteinExistence type="inferred from homology"/>
<evidence type="ECO:0000256" key="2">
    <source>
        <dbReference type="ARBA" id="ARBA00009747"/>
    </source>
</evidence>
<keyword evidence="8" id="KW-0460">Magnesium</keyword>
<keyword evidence="4" id="KW-0548">Nucleotidyltransferase</keyword>
<dbReference type="InterPro" id="IPR003846">
    <property type="entry name" value="SelO"/>
</dbReference>
<evidence type="ECO:0000256" key="5">
    <source>
        <dbReference type="ARBA" id="ARBA00022723"/>
    </source>
</evidence>
<reference evidence="11 12" key="1">
    <citation type="submission" date="2024-04" db="EMBL/GenBank/DDBJ databases">
        <title>Phyllosticta paracitricarpa is synonymous to the EU quarantine fungus P. citricarpa based on phylogenomic analyses.</title>
        <authorList>
            <consortium name="Lawrence Berkeley National Laboratory"/>
            <person name="Van Ingen-Buijs V.A."/>
            <person name="Van Westerhoven A.C."/>
            <person name="Haridas S."/>
            <person name="Skiadas P."/>
            <person name="Martin F."/>
            <person name="Groenewald J.Z."/>
            <person name="Crous P.W."/>
            <person name="Seidl M.F."/>
        </authorList>
    </citation>
    <scope>NUCLEOTIDE SEQUENCE [LARGE SCALE GENOMIC DNA]</scope>
    <source>
        <strain evidence="11 12">CBS 122670</strain>
    </source>
</reference>
<comment type="caution">
    <text evidence="11">The sequence shown here is derived from an EMBL/GenBank/DDBJ whole genome shotgun (WGS) entry which is preliminary data.</text>
</comment>
<evidence type="ECO:0000256" key="4">
    <source>
        <dbReference type="ARBA" id="ARBA00022695"/>
    </source>
</evidence>
<evidence type="ECO:0000256" key="8">
    <source>
        <dbReference type="ARBA" id="ARBA00022842"/>
    </source>
</evidence>
<dbReference type="EMBL" id="JBBPDW010000038">
    <property type="protein sequence ID" value="KAK7535723.1"/>
    <property type="molecule type" value="Genomic_DNA"/>
</dbReference>
<dbReference type="PANTHER" id="PTHR32057">
    <property type="entry name" value="PROTEIN ADENYLYLTRANSFERASE SELO, MITOCHONDRIAL"/>
    <property type="match status" value="1"/>
</dbReference>
<evidence type="ECO:0000256" key="1">
    <source>
        <dbReference type="ARBA" id="ARBA00001946"/>
    </source>
</evidence>
<feature type="region of interest" description="Disordered" evidence="10">
    <location>
        <begin position="353"/>
        <end position="374"/>
    </location>
</feature>
<organism evidence="11 12">
    <name type="scientific">Phyllosticta citricarpa</name>
    <dbReference type="NCBI Taxonomy" id="55181"/>
    <lineage>
        <taxon>Eukaryota</taxon>
        <taxon>Fungi</taxon>
        <taxon>Dikarya</taxon>
        <taxon>Ascomycota</taxon>
        <taxon>Pezizomycotina</taxon>
        <taxon>Dothideomycetes</taxon>
        <taxon>Dothideomycetes incertae sedis</taxon>
        <taxon>Botryosphaeriales</taxon>
        <taxon>Phyllostictaceae</taxon>
        <taxon>Phyllosticta</taxon>
    </lineage>
</organism>
<evidence type="ECO:0000256" key="9">
    <source>
        <dbReference type="ARBA" id="ARBA00031547"/>
    </source>
</evidence>
<evidence type="ECO:0000313" key="11">
    <source>
        <dbReference type="EMBL" id="KAK7535723.1"/>
    </source>
</evidence>
<accession>A0ABR1LKH9</accession>
<keyword evidence="5" id="KW-0479">Metal-binding</keyword>
<dbReference type="HAMAP" id="MF_00692">
    <property type="entry name" value="SelO"/>
    <property type="match status" value="1"/>
</dbReference>
<dbReference type="PANTHER" id="PTHR32057:SF14">
    <property type="entry name" value="PROTEIN ADENYLYLTRANSFERASE SELO, MITOCHONDRIAL"/>
    <property type="match status" value="1"/>
</dbReference>
<protein>
    <recommendedName>
        <fullName evidence="9">Selenoprotein O</fullName>
    </recommendedName>
</protein>
<gene>
    <name evidence="11" type="ORF">IWX46DRAFT_611030</name>
</gene>
<feature type="region of interest" description="Disordered" evidence="10">
    <location>
        <begin position="80"/>
        <end position="134"/>
    </location>
</feature>
<feature type="region of interest" description="Disordered" evidence="10">
    <location>
        <begin position="27"/>
        <end position="56"/>
    </location>
</feature>
<keyword evidence="3" id="KW-0808">Transferase</keyword>
<evidence type="ECO:0000256" key="3">
    <source>
        <dbReference type="ARBA" id="ARBA00022679"/>
    </source>
</evidence>
<sequence>MVYPKELRQHDRFVHFPSHHPTDILGHFSSSTSLTSAGREYSPETNSPSTENSPPYMLSLSRQLRHSQIPRMRLAQMASHLSTNGSASDGGQGGASAGFSLRDLPKSNVFTSKLPADPAFPTPRDSHNAPRETLGPRMVKGALYTYVRPEPALSPELLGVSEAAMKDLAIKPDEERSEEFAHILAGNEIISWDEETGEGVYPWAQCYGGYQFGQWAGQLGDGRAISLFETTNPSTGVRYELQLKGAGKTPYSRFADGKAVLRSSIREFVVSEYLNAIKIPTTRALSLVLCPKSRVQRERLEPGAIVARFAQSWIRLGTFDLLRARNDRQLLRELAEYVAENVYNGWESLPGKLSSPDSTEVPRGVPKEKTEGEGKDAENRFARLYREVARRNALTVAAWQAYGFMNGVLNTDNTSILGLSMDYGPFAFMDNFDPAYTPNHDDFLLRYSYRNQPTIIWWNLVRLGEALGEQMGAGEWCDEEEFAKEGVRQARADELVQRAEHLIEKTGEEYKAVFMAEYKRLMTARLGLQTHKQSDFDDLFSEWLDLMEAHELDFNQCFRRLSNVKLAETESLEQRKDVAARFFHADGVAGGEDAARDRIATWLEKWSARVLEDWGEGQDEARIAAMKGVNPKFVPKGWILDELIERVEKKNERDVLKTVMNMSLNPFNETWGLNDEEEQRFCGDVPKYSRAMQCSCSS</sequence>
<comment type="similarity">
    <text evidence="2">Belongs to the SELO family.</text>
</comment>
<keyword evidence="6" id="KW-0547">Nucleotide-binding</keyword>
<keyword evidence="12" id="KW-1185">Reference proteome</keyword>
<comment type="cofactor">
    <cofactor evidence="1">
        <name>Mg(2+)</name>
        <dbReference type="ChEBI" id="CHEBI:18420"/>
    </cofactor>
</comment>
<evidence type="ECO:0000256" key="6">
    <source>
        <dbReference type="ARBA" id="ARBA00022741"/>
    </source>
</evidence>